<reference evidence="13" key="2">
    <citation type="journal article" name="BMC Genomics">
        <title>Long-read sequencing and de novo genome assembly of marine medaka (Oryzias melastigma).</title>
        <authorList>
            <person name="Liang P."/>
            <person name="Saqib H.S.A."/>
            <person name="Ni X."/>
            <person name="Shen Y."/>
        </authorList>
    </citation>
    <scope>NUCLEOTIDE SEQUENCE</scope>
    <source>
        <strain evidence="13">Bigg-433</strain>
    </source>
</reference>
<protein>
    <submittedName>
        <fullName evidence="13">Sodium channel subunit beta-2</fullName>
    </submittedName>
    <submittedName>
        <fullName evidence="14">Sodium channel, voltage-gated, type II, beta</fullName>
    </submittedName>
</protein>
<feature type="region of interest" description="Disordered" evidence="9">
    <location>
        <begin position="193"/>
        <end position="217"/>
    </location>
</feature>
<feature type="chain" id="PRO_5044588559" evidence="11">
    <location>
        <begin position="29"/>
        <end position="217"/>
    </location>
</feature>
<dbReference type="InterPro" id="IPR000920">
    <property type="entry name" value="Myelin_P0-rel"/>
</dbReference>
<keyword evidence="8" id="KW-0393">Immunoglobulin domain</keyword>
<dbReference type="Proteomes" id="UP000261560">
    <property type="component" value="Unplaced"/>
</dbReference>
<name>A0A3B3BCT0_ORYME</name>
<feature type="transmembrane region" description="Helical" evidence="10">
    <location>
        <begin position="161"/>
        <end position="183"/>
    </location>
</feature>
<dbReference type="PaxDb" id="30732-ENSOMEP00000003396"/>
<evidence type="ECO:0000256" key="7">
    <source>
        <dbReference type="ARBA" id="ARBA00023180"/>
    </source>
</evidence>
<keyword evidence="13" id="KW-0407">Ion channel</keyword>
<organism evidence="14 15">
    <name type="scientific">Oryzias melastigma</name>
    <name type="common">Marine medaka</name>
    <dbReference type="NCBI Taxonomy" id="30732"/>
    <lineage>
        <taxon>Eukaryota</taxon>
        <taxon>Metazoa</taxon>
        <taxon>Chordata</taxon>
        <taxon>Craniata</taxon>
        <taxon>Vertebrata</taxon>
        <taxon>Euteleostomi</taxon>
        <taxon>Actinopterygii</taxon>
        <taxon>Neopterygii</taxon>
        <taxon>Teleostei</taxon>
        <taxon>Neoteleostei</taxon>
        <taxon>Acanthomorphata</taxon>
        <taxon>Ovalentaria</taxon>
        <taxon>Atherinomorphae</taxon>
        <taxon>Beloniformes</taxon>
        <taxon>Adrianichthyidae</taxon>
        <taxon>Oryziinae</taxon>
        <taxon>Oryzias</taxon>
    </lineage>
</organism>
<dbReference type="InterPro" id="IPR036179">
    <property type="entry name" value="Ig-like_dom_sf"/>
</dbReference>
<dbReference type="PANTHER" id="PTHR13869">
    <property type="entry name" value="MYELIN P0 RELATED"/>
    <property type="match status" value="1"/>
</dbReference>
<dbReference type="InterPro" id="IPR013106">
    <property type="entry name" value="Ig_V-set"/>
</dbReference>
<evidence type="ECO:0000313" key="14">
    <source>
        <dbReference type="Ensembl" id="ENSOMEP00000003396.1"/>
    </source>
</evidence>
<proteinExistence type="predicted"/>
<dbReference type="PRINTS" id="PR00213">
    <property type="entry name" value="MYELINP0"/>
</dbReference>
<gene>
    <name evidence="13" type="ORF">FQA47_010997</name>
</gene>
<dbReference type="InterPro" id="IPR003599">
    <property type="entry name" value="Ig_sub"/>
</dbReference>
<keyword evidence="2 10" id="KW-0812">Transmembrane</keyword>
<dbReference type="EMBL" id="WKFB01000511">
    <property type="protein sequence ID" value="KAF6720927.1"/>
    <property type="molecule type" value="Genomic_DNA"/>
</dbReference>
<reference evidence="14" key="1">
    <citation type="submission" date="2025-05" db="UniProtKB">
        <authorList>
            <consortium name="Ensembl"/>
        </authorList>
    </citation>
    <scope>IDENTIFICATION</scope>
</reference>
<dbReference type="InterPro" id="IPR007110">
    <property type="entry name" value="Ig-like_dom"/>
</dbReference>
<dbReference type="PROSITE" id="PS50835">
    <property type="entry name" value="IG_LIKE"/>
    <property type="match status" value="1"/>
</dbReference>
<evidence type="ECO:0000256" key="11">
    <source>
        <dbReference type="SAM" id="SignalP"/>
    </source>
</evidence>
<dbReference type="OMA" id="RLACTFN"/>
<keyword evidence="13" id="KW-0813">Transport</keyword>
<feature type="domain" description="Ig-like" evidence="12">
    <location>
        <begin position="27"/>
        <end position="134"/>
    </location>
</feature>
<evidence type="ECO:0000256" key="5">
    <source>
        <dbReference type="ARBA" id="ARBA00023136"/>
    </source>
</evidence>
<dbReference type="Gene3D" id="2.60.40.10">
    <property type="entry name" value="Immunoglobulins"/>
    <property type="match status" value="1"/>
</dbReference>
<dbReference type="SMART" id="SM00409">
    <property type="entry name" value="IG"/>
    <property type="match status" value="1"/>
</dbReference>
<accession>A0A3B3BCT0</accession>
<keyword evidence="5 10" id="KW-0472">Membrane</keyword>
<dbReference type="Pfam" id="PF07686">
    <property type="entry name" value="V-set"/>
    <property type="match status" value="1"/>
</dbReference>
<keyword evidence="4 10" id="KW-1133">Transmembrane helix</keyword>
<evidence type="ECO:0000256" key="6">
    <source>
        <dbReference type="ARBA" id="ARBA00023157"/>
    </source>
</evidence>
<evidence type="ECO:0000256" key="10">
    <source>
        <dbReference type="SAM" id="Phobius"/>
    </source>
</evidence>
<dbReference type="AlphaFoldDB" id="A0A3B3BCT0"/>
<comment type="subcellular location">
    <subcellularLocation>
        <location evidence="1">Membrane</location>
        <topology evidence="1">Single-pass type I membrane protein</topology>
    </subcellularLocation>
</comment>
<dbReference type="Proteomes" id="UP000646548">
    <property type="component" value="Unassembled WGS sequence"/>
</dbReference>
<dbReference type="SMART" id="SM00406">
    <property type="entry name" value="IGv"/>
    <property type="match status" value="1"/>
</dbReference>
<dbReference type="OrthoDB" id="8750716at2759"/>
<evidence type="ECO:0000256" key="1">
    <source>
        <dbReference type="ARBA" id="ARBA00004479"/>
    </source>
</evidence>
<dbReference type="GeneTree" id="ENSGT01030000234556"/>
<evidence type="ECO:0000256" key="8">
    <source>
        <dbReference type="ARBA" id="ARBA00023319"/>
    </source>
</evidence>
<dbReference type="PANTHER" id="PTHR13869:SF3">
    <property type="entry name" value="SODIUM CHANNEL SUBUNIT BETA-2"/>
    <property type="match status" value="1"/>
</dbReference>
<keyword evidence="3 11" id="KW-0732">Signal</keyword>
<keyword evidence="15" id="KW-1185">Reference proteome</keyword>
<evidence type="ECO:0000256" key="9">
    <source>
        <dbReference type="SAM" id="MobiDB-lite"/>
    </source>
</evidence>
<keyword evidence="7" id="KW-0325">Glycoprotein</keyword>
<evidence type="ECO:0000256" key="2">
    <source>
        <dbReference type="ARBA" id="ARBA00022692"/>
    </source>
</evidence>
<dbReference type="STRING" id="30732.ENSOMEP00000003396"/>
<dbReference type="GO" id="GO:0005886">
    <property type="term" value="C:plasma membrane"/>
    <property type="evidence" value="ECO:0007669"/>
    <property type="project" value="TreeGrafter"/>
</dbReference>
<dbReference type="GO" id="GO:0034220">
    <property type="term" value="P:monoatomic ion transmembrane transport"/>
    <property type="evidence" value="ECO:0007669"/>
    <property type="project" value="UniProtKB-KW"/>
</dbReference>
<keyword evidence="13" id="KW-0406">Ion transport</keyword>
<feature type="signal peptide" evidence="11">
    <location>
        <begin position="1"/>
        <end position="28"/>
    </location>
</feature>
<evidence type="ECO:0000256" key="3">
    <source>
        <dbReference type="ARBA" id="ARBA00022729"/>
    </source>
</evidence>
<dbReference type="InterPro" id="IPR013783">
    <property type="entry name" value="Ig-like_fold"/>
</dbReference>
<dbReference type="PROSITE" id="PS51257">
    <property type="entry name" value="PROKAR_LIPOPROTEIN"/>
    <property type="match status" value="1"/>
</dbReference>
<evidence type="ECO:0000313" key="13">
    <source>
        <dbReference type="EMBL" id="KAF6720927.1"/>
    </source>
</evidence>
<dbReference type="SUPFAM" id="SSF48726">
    <property type="entry name" value="Immunoglobulin"/>
    <property type="match status" value="1"/>
</dbReference>
<dbReference type="Ensembl" id="ENSOMET00000010889.1">
    <property type="protein sequence ID" value="ENSOMEP00000003396.1"/>
    <property type="gene ID" value="ENSOMEG00000004328.1"/>
</dbReference>
<evidence type="ECO:0000313" key="15">
    <source>
        <dbReference type="Proteomes" id="UP000261560"/>
    </source>
</evidence>
<evidence type="ECO:0000256" key="4">
    <source>
        <dbReference type="ARBA" id="ARBA00022989"/>
    </source>
</evidence>
<keyword evidence="6" id="KW-1015">Disulfide bond</keyword>
<sequence length="217" mass="24043">MSSVGREGRTGVELLSALLLMLLSGCSSMDVLVPSKITALNGTNVRISCTFTSCYKIDLSKFHMNWTYKVADNESEAEVMFMTYDRKKGMIQLTTVQFDERVEFTGNLEKNDLSITLSNIQPEDTGYYFCHVLNPPDRIHGKGTIYVNVVNELPPPRDSTIAVAIGASVGGALALLILSMVVIKCLRRHRKQELTSEEKMEEEGKLEAEAVAEEGTK</sequence>
<evidence type="ECO:0000259" key="12">
    <source>
        <dbReference type="PROSITE" id="PS50835"/>
    </source>
</evidence>